<feature type="non-terminal residue" evidence="2">
    <location>
        <position position="1"/>
    </location>
</feature>
<keyword evidence="1" id="KW-1133">Transmembrane helix</keyword>
<feature type="transmembrane region" description="Helical" evidence="1">
    <location>
        <begin position="29"/>
        <end position="52"/>
    </location>
</feature>
<keyword evidence="1" id="KW-0812">Transmembrane</keyword>
<name>A0A6G0T8B1_APHGL</name>
<proteinExistence type="predicted"/>
<evidence type="ECO:0000313" key="3">
    <source>
        <dbReference type="Proteomes" id="UP000475862"/>
    </source>
</evidence>
<dbReference type="Proteomes" id="UP000475862">
    <property type="component" value="Unassembled WGS sequence"/>
</dbReference>
<evidence type="ECO:0000256" key="1">
    <source>
        <dbReference type="SAM" id="Phobius"/>
    </source>
</evidence>
<organism evidence="2 3">
    <name type="scientific">Aphis glycines</name>
    <name type="common">Soybean aphid</name>
    <dbReference type="NCBI Taxonomy" id="307491"/>
    <lineage>
        <taxon>Eukaryota</taxon>
        <taxon>Metazoa</taxon>
        <taxon>Ecdysozoa</taxon>
        <taxon>Arthropoda</taxon>
        <taxon>Hexapoda</taxon>
        <taxon>Insecta</taxon>
        <taxon>Pterygota</taxon>
        <taxon>Neoptera</taxon>
        <taxon>Paraneoptera</taxon>
        <taxon>Hemiptera</taxon>
        <taxon>Sternorrhyncha</taxon>
        <taxon>Aphidomorpha</taxon>
        <taxon>Aphidoidea</taxon>
        <taxon>Aphididae</taxon>
        <taxon>Aphidini</taxon>
        <taxon>Aphis</taxon>
        <taxon>Aphis</taxon>
    </lineage>
</organism>
<comment type="caution">
    <text evidence="2">The sequence shown here is derived from an EMBL/GenBank/DDBJ whole genome shotgun (WGS) entry which is preliminary data.</text>
</comment>
<keyword evidence="1" id="KW-0472">Membrane</keyword>
<evidence type="ECO:0000313" key="2">
    <source>
        <dbReference type="EMBL" id="KAE9527296.1"/>
    </source>
</evidence>
<sequence>QSEITLVEINFTFYKILHLRLDLVAMVKMLPVSSVIFYGQICIDMTGILYYLHHAFKFNYFSVSRKFIFGIGNFEMYNYHGARCTYNTLKLSDVDIHKFSKSFPNLLNCPSVYEKAHFGLYYILYSLEKDQKYKHTYTQYYTRKPGLSKLFVTLSDECNICHNNIIKLSSCGHTFFNRPNNDHSHDTHVLARVKSN</sequence>
<protein>
    <submittedName>
        <fullName evidence="2">Uncharacterized protein</fullName>
    </submittedName>
</protein>
<dbReference type="EMBL" id="VYZN01000053">
    <property type="protein sequence ID" value="KAE9527296.1"/>
    <property type="molecule type" value="Genomic_DNA"/>
</dbReference>
<keyword evidence="3" id="KW-1185">Reference proteome</keyword>
<reference evidence="2 3" key="1">
    <citation type="submission" date="2019-08" db="EMBL/GenBank/DDBJ databases">
        <title>The genome of the soybean aphid Biotype 1, its phylome, world population structure and adaptation to the North American continent.</title>
        <authorList>
            <person name="Giordano R."/>
            <person name="Donthu R.K."/>
            <person name="Hernandez A.G."/>
            <person name="Wright C.L."/>
            <person name="Zimin A.V."/>
        </authorList>
    </citation>
    <scope>NUCLEOTIDE SEQUENCE [LARGE SCALE GENOMIC DNA]</scope>
    <source>
        <tissue evidence="2">Whole aphids</tissue>
    </source>
</reference>
<gene>
    <name evidence="2" type="ORF">AGLY_012994</name>
</gene>
<dbReference type="AlphaFoldDB" id="A0A6G0T8B1"/>
<accession>A0A6G0T8B1</accession>